<dbReference type="InterPro" id="IPR013783">
    <property type="entry name" value="Ig-like_fold"/>
</dbReference>
<dbReference type="InterPro" id="IPR028994">
    <property type="entry name" value="Integrin_alpha_N"/>
</dbReference>
<evidence type="ECO:0000313" key="2">
    <source>
        <dbReference type="Proteomes" id="UP000064967"/>
    </source>
</evidence>
<evidence type="ECO:0000313" key="1">
    <source>
        <dbReference type="EMBL" id="AKV00184.1"/>
    </source>
</evidence>
<dbReference type="KEGG" id="llu:AKJ09_06847"/>
<dbReference type="AlphaFoldDB" id="A0A0K1Q340"/>
<organism evidence="1 2">
    <name type="scientific">Labilithrix luteola</name>
    <dbReference type="NCBI Taxonomy" id="1391654"/>
    <lineage>
        <taxon>Bacteria</taxon>
        <taxon>Pseudomonadati</taxon>
        <taxon>Myxococcota</taxon>
        <taxon>Polyangia</taxon>
        <taxon>Polyangiales</taxon>
        <taxon>Labilitrichaceae</taxon>
        <taxon>Labilithrix</taxon>
    </lineage>
</organism>
<dbReference type="Proteomes" id="UP000064967">
    <property type="component" value="Chromosome"/>
</dbReference>
<gene>
    <name evidence="1" type="ORF">AKJ09_06847</name>
</gene>
<dbReference type="Gene3D" id="2.60.40.10">
    <property type="entry name" value="Immunoglobulins"/>
    <property type="match status" value="1"/>
</dbReference>
<dbReference type="STRING" id="1391654.AKJ09_06847"/>
<keyword evidence="2" id="KW-1185">Reference proteome</keyword>
<dbReference type="EMBL" id="CP012333">
    <property type="protein sequence ID" value="AKV00184.1"/>
    <property type="molecule type" value="Genomic_DNA"/>
</dbReference>
<accession>A0A0K1Q340</accession>
<reference evidence="1 2" key="1">
    <citation type="submission" date="2015-08" db="EMBL/GenBank/DDBJ databases">
        <authorList>
            <person name="Babu N.S."/>
            <person name="Beckwith C.J."/>
            <person name="Beseler K.G."/>
            <person name="Brison A."/>
            <person name="Carone J.V."/>
            <person name="Caskin T.P."/>
            <person name="Diamond M."/>
            <person name="Durham M.E."/>
            <person name="Foxe J.M."/>
            <person name="Go M."/>
            <person name="Henderson B.A."/>
            <person name="Jones I.B."/>
            <person name="McGettigan J.A."/>
            <person name="Micheletti S.J."/>
            <person name="Nasrallah M.E."/>
            <person name="Ortiz D."/>
            <person name="Piller C.R."/>
            <person name="Privatt S.R."/>
            <person name="Schneider S.L."/>
            <person name="Sharp S."/>
            <person name="Smith T.C."/>
            <person name="Stanton J.D."/>
            <person name="Ullery H.E."/>
            <person name="Wilson R.J."/>
            <person name="Serrano M.G."/>
            <person name="Buck G."/>
            <person name="Lee V."/>
            <person name="Wang Y."/>
            <person name="Carvalho R."/>
            <person name="Voegtly L."/>
            <person name="Shi R."/>
            <person name="Duckworth R."/>
            <person name="Johnson A."/>
            <person name="Loviza R."/>
            <person name="Walstead R."/>
            <person name="Shah Z."/>
            <person name="Kiflezghi M."/>
            <person name="Wade K."/>
            <person name="Ball S.L."/>
            <person name="Bradley K.W."/>
            <person name="Asai D.J."/>
            <person name="Bowman C.A."/>
            <person name="Russell D.A."/>
            <person name="Pope W.H."/>
            <person name="Jacobs-Sera D."/>
            <person name="Hendrix R.W."/>
            <person name="Hatfull G.F."/>
        </authorList>
    </citation>
    <scope>NUCLEOTIDE SEQUENCE [LARGE SCALE GENOMIC DNA]</scope>
    <source>
        <strain evidence="1 2">DSM 27648</strain>
    </source>
</reference>
<name>A0A0K1Q340_9BACT</name>
<protein>
    <submittedName>
        <fullName evidence="1">Rhs-family protein</fullName>
    </submittedName>
</protein>
<proteinExistence type="predicted"/>
<dbReference type="SUPFAM" id="SSF69318">
    <property type="entry name" value="Integrin alpha N-terminal domain"/>
    <property type="match status" value="1"/>
</dbReference>
<sequence>MNVIAPGNFSPKLRCEFRQPPAGDPFPGHVDVQGTPIVVNFNHPSSAGSPSIAASFTATVPGGYTEDLGVIRILKGTDCSLEADLGGVDLDGDGVIDWTVSTASLAAGDLDGDGSAEIVAYGSDGATLAFTRKNGQWALLWKAVFPAGAPWAPCDPGNHRCALGWAGPSIYDLDDDGVPEVVREGVVFGSDGALKSLAPPGYASYSAGLFSVVANLDQDAAVEITNGQSIWEWRLVPPGGGAWVKEPGFPGASASAPGHVAIADFGAYGANVPAKNPEIVVVRSNTVMVYAVDGTFALPPVSAPVAFGGGPPTIADFDGDGLPEIGVAGQNYYTVYDIDCGPTPRPGGTCSLGTCAFSGVDKPCPAQGYIAWSRASQDKSSNATGSTSFDFDADGVSEVVYADECFVRIYSGKTGEVLSSQYRSSCTWYETAIIADVDGNFRADLISPSNKACTAPDTGRACTMLDANGVDPLFAGLRCQTGADCVSGTCDGGLCRCTASAQCCSAKNDAACIDEGYKCAPPPAGTQGAGNTCRAARPGDISGIRVYSDANDNWVRARTVWNQHAYAITHINEDGTVPKTSAWANNWDLPKHNDFRTNVPGIPNGLATGDVTAGAADKFTCAGASANLSSLICNRGAEPIGAGLHVGFYVDGAVVCSTKTTTPLAPETCETITCMWATPPTNDAHAVDVTVFPNDDGAYAECKSGNNKALVQHVFCKP</sequence>